<dbReference type="EMBL" id="CP002859">
    <property type="protein sequence ID" value="AEI50039.1"/>
    <property type="molecule type" value="Genomic_DNA"/>
</dbReference>
<accession>A0A7U4E7C8</accession>
<proteinExistence type="predicted"/>
<evidence type="ECO:0000313" key="2">
    <source>
        <dbReference type="Proteomes" id="UP000000493"/>
    </source>
</evidence>
<dbReference type="AlphaFoldDB" id="A0A7U4E7C8"/>
<organism evidence="1 2">
    <name type="scientific">Runella slithyformis (strain ATCC 29530 / DSM 19594 / LMG 11500 / NCIMB 11436 / LSU 4)</name>
    <dbReference type="NCBI Taxonomy" id="761193"/>
    <lineage>
        <taxon>Bacteria</taxon>
        <taxon>Pseudomonadati</taxon>
        <taxon>Bacteroidota</taxon>
        <taxon>Cytophagia</taxon>
        <taxon>Cytophagales</taxon>
        <taxon>Spirosomataceae</taxon>
        <taxon>Runella</taxon>
    </lineage>
</organism>
<dbReference type="RefSeq" id="WP_013929342.1">
    <property type="nucleotide sequence ID" value="NC_015703.1"/>
</dbReference>
<dbReference type="InterPro" id="IPR053865">
    <property type="entry name" value="DUF6934"/>
</dbReference>
<protein>
    <submittedName>
        <fullName evidence="1">Uncharacterized protein</fullName>
    </submittedName>
</protein>
<dbReference type="Proteomes" id="UP000000493">
    <property type="component" value="Chromosome"/>
</dbReference>
<keyword evidence="2" id="KW-1185">Reference proteome</keyword>
<sequence length="153" mass="17573">MNLEVYPLKDTSQEHTHFAFISEGKQGQIIKIIAYQPTGEWSNDRPIYNLGFGDYNLMTKEVDDKVVTDNGDTEKILATVAQTVPVFFSHYPNAILEVSGSTRGRTRLYKMLITKYMEELADFVTIYGLNDEVGELELFIPDKKYSRFFAIKK</sequence>
<reference evidence="1 2" key="2">
    <citation type="journal article" date="2012" name="Stand. Genomic Sci.">
        <title>Complete genome sequence of the aquatic bacterium Runella slithyformis type strain (LSU 4(T)).</title>
        <authorList>
            <person name="Copeland A."/>
            <person name="Zhang X."/>
            <person name="Misra M."/>
            <person name="Lapidus A."/>
            <person name="Nolan M."/>
            <person name="Lucas S."/>
            <person name="Deshpande S."/>
            <person name="Cheng J.F."/>
            <person name="Tapia R."/>
            <person name="Goodwin L.A."/>
            <person name="Pitluck S."/>
            <person name="Liolios K."/>
            <person name="Pagani I."/>
            <person name="Ivanova N."/>
            <person name="Mikhailova N."/>
            <person name="Pati A."/>
            <person name="Chen A."/>
            <person name="Palaniappan K."/>
            <person name="Land M."/>
            <person name="Hauser L."/>
            <person name="Pan C."/>
            <person name="Jeffries C.D."/>
            <person name="Detter J.C."/>
            <person name="Brambilla E.M."/>
            <person name="Rohde M."/>
            <person name="Djao O.D."/>
            <person name="Goker M."/>
            <person name="Sikorski J."/>
            <person name="Tindall B.J."/>
            <person name="Woyke T."/>
            <person name="Bristow J."/>
            <person name="Eisen J.A."/>
            <person name="Markowitz V."/>
            <person name="Hugenholtz P."/>
            <person name="Kyrpides N.C."/>
            <person name="Klenk H.P."/>
            <person name="Mavromatis K."/>
        </authorList>
    </citation>
    <scope>NUCLEOTIDE SEQUENCE [LARGE SCALE GENOMIC DNA]</scope>
    <source>
        <strain evidence="2">ATCC 29530 / DSM 19594 / LMG 11500 / NCIMB 11436 / LSU 4</strain>
    </source>
</reference>
<name>A0A7U4E7C8_RUNSL</name>
<dbReference type="KEGG" id="rsi:Runsl_3681"/>
<dbReference type="Pfam" id="PF22028">
    <property type="entry name" value="DUF6934"/>
    <property type="match status" value="1"/>
</dbReference>
<gene>
    <name evidence="1" type="ordered locus">Runsl_3681</name>
</gene>
<evidence type="ECO:0000313" key="1">
    <source>
        <dbReference type="EMBL" id="AEI50039.1"/>
    </source>
</evidence>
<reference evidence="2" key="1">
    <citation type="submission" date="2011-06" db="EMBL/GenBank/DDBJ databases">
        <title>The complete genome of chromosome of Runella slithyformis DSM 19594.</title>
        <authorList>
            <consortium name="US DOE Joint Genome Institute (JGI-PGF)"/>
            <person name="Lucas S."/>
            <person name="Han J."/>
            <person name="Lapidus A."/>
            <person name="Bruce D."/>
            <person name="Goodwin L."/>
            <person name="Pitluck S."/>
            <person name="Peters L."/>
            <person name="Kyrpides N."/>
            <person name="Mavromatis K."/>
            <person name="Ivanova N."/>
            <person name="Ovchinnikova G."/>
            <person name="Zhang X."/>
            <person name="Misra M."/>
            <person name="Detter J.C."/>
            <person name="Tapia R."/>
            <person name="Han C."/>
            <person name="Land M."/>
            <person name="Hauser L."/>
            <person name="Markowitz V."/>
            <person name="Cheng J.-F."/>
            <person name="Hugenholtz P."/>
            <person name="Woyke T."/>
            <person name="Wu D."/>
            <person name="Tindall B."/>
            <person name="Faehrich R."/>
            <person name="Brambilla E."/>
            <person name="Klenk H.-P."/>
            <person name="Eisen J.A."/>
        </authorList>
    </citation>
    <scope>NUCLEOTIDE SEQUENCE [LARGE SCALE GENOMIC DNA]</scope>
    <source>
        <strain evidence="2">ATCC 29530 / DSM 19594 / LMG 11500 / NCIMB 11436 / LSU 4</strain>
    </source>
</reference>